<name>A0ACB6RA33_9PLEO</name>
<comment type="caution">
    <text evidence="1">The sequence shown here is derived from an EMBL/GenBank/DDBJ whole genome shotgun (WGS) entry which is preliminary data.</text>
</comment>
<proteinExistence type="predicted"/>
<sequence>MSTKLPLAGALDRAISPLGRHERPRTTNYIDNLRGYRWRIRLSRSSSASWSARIGRCSHYCRSHVRGAIKPASPVCEARAWCLGAAVPSFPGEPMGRGLSRKICLQIDEKCVRQVAQGGSQSFPTTLWAQHVARSGCHGCCDPHSRYPAGKVGCRLFSRS</sequence>
<protein>
    <submittedName>
        <fullName evidence="1">Uncharacterized protein</fullName>
    </submittedName>
</protein>
<dbReference type="Proteomes" id="UP000799755">
    <property type="component" value="Unassembled WGS sequence"/>
</dbReference>
<gene>
    <name evidence="1" type="ORF">BDR25DRAFT_101757</name>
</gene>
<evidence type="ECO:0000313" key="1">
    <source>
        <dbReference type="EMBL" id="KAF2475326.1"/>
    </source>
</evidence>
<reference evidence="1" key="1">
    <citation type="journal article" date="2020" name="Stud. Mycol.">
        <title>101 Dothideomycetes genomes: a test case for predicting lifestyles and emergence of pathogens.</title>
        <authorList>
            <person name="Haridas S."/>
            <person name="Albert R."/>
            <person name="Binder M."/>
            <person name="Bloem J."/>
            <person name="Labutti K."/>
            <person name="Salamov A."/>
            <person name="Andreopoulos B."/>
            <person name="Baker S."/>
            <person name="Barry K."/>
            <person name="Bills G."/>
            <person name="Bluhm B."/>
            <person name="Cannon C."/>
            <person name="Castanera R."/>
            <person name="Culley D."/>
            <person name="Daum C."/>
            <person name="Ezra D."/>
            <person name="Gonzalez J."/>
            <person name="Henrissat B."/>
            <person name="Kuo A."/>
            <person name="Liang C."/>
            <person name="Lipzen A."/>
            <person name="Lutzoni F."/>
            <person name="Magnuson J."/>
            <person name="Mondo S."/>
            <person name="Nolan M."/>
            <person name="Ohm R."/>
            <person name="Pangilinan J."/>
            <person name="Park H.-J."/>
            <person name="Ramirez L."/>
            <person name="Alfaro M."/>
            <person name="Sun H."/>
            <person name="Tritt A."/>
            <person name="Yoshinaga Y."/>
            <person name="Zwiers L.-H."/>
            <person name="Turgeon B."/>
            <person name="Goodwin S."/>
            <person name="Spatafora J."/>
            <person name="Crous P."/>
            <person name="Grigoriev I."/>
        </authorList>
    </citation>
    <scope>NUCLEOTIDE SEQUENCE</scope>
    <source>
        <strain evidence="1">ATCC 200398</strain>
    </source>
</reference>
<keyword evidence="2" id="KW-1185">Reference proteome</keyword>
<organism evidence="1 2">
    <name type="scientific">Lindgomyces ingoldianus</name>
    <dbReference type="NCBI Taxonomy" id="673940"/>
    <lineage>
        <taxon>Eukaryota</taxon>
        <taxon>Fungi</taxon>
        <taxon>Dikarya</taxon>
        <taxon>Ascomycota</taxon>
        <taxon>Pezizomycotina</taxon>
        <taxon>Dothideomycetes</taxon>
        <taxon>Pleosporomycetidae</taxon>
        <taxon>Pleosporales</taxon>
        <taxon>Lindgomycetaceae</taxon>
        <taxon>Lindgomyces</taxon>
    </lineage>
</organism>
<accession>A0ACB6RA33</accession>
<evidence type="ECO:0000313" key="2">
    <source>
        <dbReference type="Proteomes" id="UP000799755"/>
    </source>
</evidence>
<dbReference type="EMBL" id="MU003496">
    <property type="protein sequence ID" value="KAF2475326.1"/>
    <property type="molecule type" value="Genomic_DNA"/>
</dbReference>